<name>A0A9D4ESZ5_DREPO</name>
<organism evidence="2 3">
    <name type="scientific">Dreissena polymorpha</name>
    <name type="common">Zebra mussel</name>
    <name type="synonym">Mytilus polymorpha</name>
    <dbReference type="NCBI Taxonomy" id="45954"/>
    <lineage>
        <taxon>Eukaryota</taxon>
        <taxon>Metazoa</taxon>
        <taxon>Spiralia</taxon>
        <taxon>Lophotrochozoa</taxon>
        <taxon>Mollusca</taxon>
        <taxon>Bivalvia</taxon>
        <taxon>Autobranchia</taxon>
        <taxon>Heteroconchia</taxon>
        <taxon>Euheterodonta</taxon>
        <taxon>Imparidentia</taxon>
        <taxon>Neoheterodontei</taxon>
        <taxon>Myida</taxon>
        <taxon>Dreissenoidea</taxon>
        <taxon>Dreissenidae</taxon>
        <taxon>Dreissena</taxon>
    </lineage>
</organism>
<feature type="transmembrane region" description="Helical" evidence="1">
    <location>
        <begin position="12"/>
        <end position="36"/>
    </location>
</feature>
<comment type="caution">
    <text evidence="2">The sequence shown here is derived from an EMBL/GenBank/DDBJ whole genome shotgun (WGS) entry which is preliminary data.</text>
</comment>
<evidence type="ECO:0000256" key="1">
    <source>
        <dbReference type="SAM" id="Phobius"/>
    </source>
</evidence>
<dbReference type="Proteomes" id="UP000828390">
    <property type="component" value="Unassembled WGS sequence"/>
</dbReference>
<keyword evidence="1" id="KW-1133">Transmembrane helix</keyword>
<reference evidence="2" key="1">
    <citation type="journal article" date="2019" name="bioRxiv">
        <title>The Genome of the Zebra Mussel, Dreissena polymorpha: A Resource for Invasive Species Research.</title>
        <authorList>
            <person name="McCartney M.A."/>
            <person name="Auch B."/>
            <person name="Kono T."/>
            <person name="Mallez S."/>
            <person name="Zhang Y."/>
            <person name="Obille A."/>
            <person name="Becker A."/>
            <person name="Abrahante J.E."/>
            <person name="Garbe J."/>
            <person name="Badalamenti J.P."/>
            <person name="Herman A."/>
            <person name="Mangelson H."/>
            <person name="Liachko I."/>
            <person name="Sullivan S."/>
            <person name="Sone E.D."/>
            <person name="Koren S."/>
            <person name="Silverstein K.A.T."/>
            <person name="Beckman K.B."/>
            <person name="Gohl D.M."/>
        </authorList>
    </citation>
    <scope>NUCLEOTIDE SEQUENCE</scope>
    <source>
        <strain evidence="2">Duluth1</strain>
        <tissue evidence="2">Whole animal</tissue>
    </source>
</reference>
<keyword evidence="1" id="KW-0812">Transmembrane</keyword>
<gene>
    <name evidence="2" type="ORF">DPMN_162899</name>
</gene>
<protein>
    <submittedName>
        <fullName evidence="2">Uncharacterized protein</fullName>
    </submittedName>
</protein>
<proteinExistence type="predicted"/>
<sequence length="60" mass="6497">MCSYCAITMCSYCAITMCLYCAITMCLYCAITAPVVGPTNIHLSVHLVEFKIRSLGALPS</sequence>
<keyword evidence="1" id="KW-0472">Membrane</keyword>
<dbReference type="EMBL" id="JAIWYP010000008">
    <property type="protein sequence ID" value="KAH3784828.1"/>
    <property type="molecule type" value="Genomic_DNA"/>
</dbReference>
<keyword evidence="3" id="KW-1185">Reference proteome</keyword>
<dbReference type="AlphaFoldDB" id="A0A9D4ESZ5"/>
<accession>A0A9D4ESZ5</accession>
<evidence type="ECO:0000313" key="3">
    <source>
        <dbReference type="Proteomes" id="UP000828390"/>
    </source>
</evidence>
<reference evidence="2" key="2">
    <citation type="submission" date="2020-11" db="EMBL/GenBank/DDBJ databases">
        <authorList>
            <person name="McCartney M.A."/>
            <person name="Auch B."/>
            <person name="Kono T."/>
            <person name="Mallez S."/>
            <person name="Becker A."/>
            <person name="Gohl D.M."/>
            <person name="Silverstein K.A.T."/>
            <person name="Koren S."/>
            <person name="Bechman K.B."/>
            <person name="Herman A."/>
            <person name="Abrahante J.E."/>
            <person name="Garbe J."/>
        </authorList>
    </citation>
    <scope>NUCLEOTIDE SEQUENCE</scope>
    <source>
        <strain evidence="2">Duluth1</strain>
        <tissue evidence="2">Whole animal</tissue>
    </source>
</reference>
<evidence type="ECO:0000313" key="2">
    <source>
        <dbReference type="EMBL" id="KAH3784828.1"/>
    </source>
</evidence>